<dbReference type="PANTHER" id="PTHR34295">
    <property type="entry name" value="BIOTIN TRANSPORTER BIOY"/>
    <property type="match status" value="1"/>
</dbReference>
<reference evidence="4" key="1">
    <citation type="submission" date="2022-12" db="EMBL/GenBank/DDBJ databases">
        <authorList>
            <person name="Wang J."/>
        </authorList>
    </citation>
    <scope>NUCLEOTIDE SEQUENCE</scope>
    <source>
        <strain evidence="4">HY-45-18</strain>
    </source>
</reference>
<feature type="transmembrane region" description="Helical" evidence="3">
    <location>
        <begin position="111"/>
        <end position="133"/>
    </location>
</feature>
<feature type="transmembrane region" description="Helical" evidence="3">
    <location>
        <begin position="79"/>
        <end position="99"/>
    </location>
</feature>
<dbReference type="Gene3D" id="1.10.1760.20">
    <property type="match status" value="1"/>
</dbReference>
<dbReference type="Proteomes" id="UP001078443">
    <property type="component" value="Unassembled WGS sequence"/>
</dbReference>
<accession>A0ABT4D230</accession>
<keyword evidence="5" id="KW-1185">Reference proteome</keyword>
<keyword evidence="2" id="KW-0813">Transport</keyword>
<evidence type="ECO:0000256" key="3">
    <source>
        <dbReference type="SAM" id="Phobius"/>
    </source>
</evidence>
<feature type="transmembrane region" description="Helical" evidence="3">
    <location>
        <begin position="56"/>
        <end position="73"/>
    </location>
</feature>
<comment type="subcellular location">
    <subcellularLocation>
        <location evidence="2">Cell membrane</location>
        <topology evidence="2">Multi-pass membrane protein</topology>
    </subcellularLocation>
</comment>
<dbReference type="PANTHER" id="PTHR34295:SF1">
    <property type="entry name" value="BIOTIN TRANSPORTER BIOY"/>
    <property type="match status" value="1"/>
</dbReference>
<feature type="transmembrane region" description="Helical" evidence="3">
    <location>
        <begin position="153"/>
        <end position="175"/>
    </location>
</feature>
<keyword evidence="3" id="KW-1133">Transmembrane helix</keyword>
<feature type="transmembrane region" description="Helical" evidence="3">
    <location>
        <begin position="32"/>
        <end position="49"/>
    </location>
</feature>
<evidence type="ECO:0000313" key="5">
    <source>
        <dbReference type="Proteomes" id="UP001078443"/>
    </source>
</evidence>
<protein>
    <recommendedName>
        <fullName evidence="2">Biotin transporter</fullName>
    </recommendedName>
</protein>
<comment type="caution">
    <text evidence="4">The sequence shown here is derived from an EMBL/GenBank/DDBJ whole genome shotgun (WGS) entry which is preliminary data.</text>
</comment>
<proteinExistence type="inferred from homology"/>
<organism evidence="4 5">
    <name type="scientific">Clostridium aestuarii</name>
    <dbReference type="NCBI Taxonomy" id="338193"/>
    <lineage>
        <taxon>Bacteria</taxon>
        <taxon>Bacillati</taxon>
        <taxon>Bacillota</taxon>
        <taxon>Clostridia</taxon>
        <taxon>Eubacteriales</taxon>
        <taxon>Clostridiaceae</taxon>
        <taxon>Clostridium</taxon>
    </lineage>
</organism>
<dbReference type="Pfam" id="PF02632">
    <property type="entry name" value="BioY"/>
    <property type="match status" value="1"/>
</dbReference>
<evidence type="ECO:0000313" key="4">
    <source>
        <dbReference type="EMBL" id="MCY6485310.1"/>
    </source>
</evidence>
<gene>
    <name evidence="4" type="ORF">OW763_13300</name>
</gene>
<evidence type="ECO:0000256" key="1">
    <source>
        <dbReference type="ARBA" id="ARBA00010692"/>
    </source>
</evidence>
<sequence length="188" mass="20158">MKMKTKELTLVSLFAALMVVGAYVSIPTPWVPLTFQPFFCCFAGVLLGSRLGALSQIVYILIGLCGVPVFQGGKAGPSVIVSTTFGYLIGFVISAYVIGQITETRKASIKNLSLGVLIGLAIIYIFGVAYLYVIVNFYIAKPMSIIKAIQAGFIPFIIKDLVLSGIVVTASYKIIPALNKAGLRIIKN</sequence>
<keyword evidence="2 3" id="KW-0472">Membrane</keyword>
<dbReference type="EMBL" id="JAPQER010000006">
    <property type="protein sequence ID" value="MCY6485310.1"/>
    <property type="molecule type" value="Genomic_DNA"/>
</dbReference>
<evidence type="ECO:0000256" key="2">
    <source>
        <dbReference type="PIRNR" id="PIRNR016661"/>
    </source>
</evidence>
<dbReference type="PIRSF" id="PIRSF016661">
    <property type="entry name" value="BioY"/>
    <property type="match status" value="1"/>
</dbReference>
<comment type="similarity">
    <text evidence="1 2">Belongs to the BioY family.</text>
</comment>
<keyword evidence="3" id="KW-0812">Transmembrane</keyword>
<keyword evidence="2" id="KW-1003">Cell membrane</keyword>
<name>A0ABT4D230_9CLOT</name>
<dbReference type="InterPro" id="IPR003784">
    <property type="entry name" value="BioY"/>
</dbReference>